<evidence type="ECO:0000256" key="4">
    <source>
        <dbReference type="ARBA" id="ARBA00022679"/>
    </source>
</evidence>
<evidence type="ECO:0000313" key="7">
    <source>
        <dbReference type="EMBL" id="RDI67788.1"/>
    </source>
</evidence>
<evidence type="ECO:0000259" key="6">
    <source>
        <dbReference type="PROSITE" id="PS50921"/>
    </source>
</evidence>
<dbReference type="InterPro" id="IPR036388">
    <property type="entry name" value="WH-like_DNA-bd_sf"/>
</dbReference>
<dbReference type="InterPro" id="IPR052162">
    <property type="entry name" value="Sensor_kinase/Photoreceptor"/>
</dbReference>
<dbReference type="InterPro" id="IPR011006">
    <property type="entry name" value="CheY-like_superfamily"/>
</dbReference>
<keyword evidence="8" id="KW-1185">Reference proteome</keyword>
<dbReference type="SUPFAM" id="SSF55785">
    <property type="entry name" value="PYP-like sensor domain (PAS domain)"/>
    <property type="match status" value="1"/>
</dbReference>
<dbReference type="PANTHER" id="PTHR43304:SF1">
    <property type="entry name" value="PAC DOMAIN-CONTAINING PROTEIN"/>
    <property type="match status" value="1"/>
</dbReference>
<keyword evidence="5" id="KW-0418">Kinase</keyword>
<dbReference type="GO" id="GO:0003723">
    <property type="term" value="F:RNA binding"/>
    <property type="evidence" value="ECO:0007669"/>
    <property type="project" value="InterPro"/>
</dbReference>
<evidence type="ECO:0000256" key="3">
    <source>
        <dbReference type="ARBA" id="ARBA00022553"/>
    </source>
</evidence>
<dbReference type="Pfam" id="PF03861">
    <property type="entry name" value="ANTAR"/>
    <property type="match status" value="1"/>
</dbReference>
<organism evidence="7 8">
    <name type="scientific">Nocardia pseudobrasiliensis</name>
    <dbReference type="NCBI Taxonomy" id="45979"/>
    <lineage>
        <taxon>Bacteria</taxon>
        <taxon>Bacillati</taxon>
        <taxon>Actinomycetota</taxon>
        <taxon>Actinomycetes</taxon>
        <taxon>Mycobacteriales</taxon>
        <taxon>Nocardiaceae</taxon>
        <taxon>Nocardia</taxon>
    </lineage>
</organism>
<dbReference type="InterPro" id="IPR013655">
    <property type="entry name" value="PAS_fold_3"/>
</dbReference>
<gene>
    <name evidence="7" type="ORF">DFR76_102188</name>
</gene>
<evidence type="ECO:0000256" key="5">
    <source>
        <dbReference type="ARBA" id="ARBA00022777"/>
    </source>
</evidence>
<dbReference type="Gene3D" id="1.10.10.10">
    <property type="entry name" value="Winged helix-like DNA-binding domain superfamily/Winged helix DNA-binding domain"/>
    <property type="match status" value="1"/>
</dbReference>
<feature type="domain" description="ANTAR" evidence="6">
    <location>
        <begin position="164"/>
        <end position="225"/>
    </location>
</feature>
<dbReference type="InterPro" id="IPR005561">
    <property type="entry name" value="ANTAR"/>
</dbReference>
<dbReference type="EMBL" id="QQBC01000002">
    <property type="protein sequence ID" value="RDI67788.1"/>
    <property type="molecule type" value="Genomic_DNA"/>
</dbReference>
<dbReference type="Proteomes" id="UP000254869">
    <property type="component" value="Unassembled WGS sequence"/>
</dbReference>
<dbReference type="PROSITE" id="PS50921">
    <property type="entry name" value="ANTAR"/>
    <property type="match status" value="1"/>
</dbReference>
<keyword evidence="4" id="KW-0808">Transferase</keyword>
<dbReference type="InterPro" id="IPR035965">
    <property type="entry name" value="PAS-like_dom_sf"/>
</dbReference>
<dbReference type="SUPFAM" id="SSF52172">
    <property type="entry name" value="CheY-like"/>
    <property type="match status" value="1"/>
</dbReference>
<accession>A0A370IAR5</accession>
<evidence type="ECO:0000313" key="8">
    <source>
        <dbReference type="Proteomes" id="UP000254869"/>
    </source>
</evidence>
<evidence type="ECO:0000256" key="2">
    <source>
        <dbReference type="ARBA" id="ARBA00012438"/>
    </source>
</evidence>
<reference evidence="7 8" key="1">
    <citation type="submission" date="2018-07" db="EMBL/GenBank/DDBJ databases">
        <title>Genomic Encyclopedia of Type Strains, Phase IV (KMG-IV): sequencing the most valuable type-strain genomes for metagenomic binning, comparative biology and taxonomic classification.</title>
        <authorList>
            <person name="Goeker M."/>
        </authorList>
    </citation>
    <scope>NUCLEOTIDE SEQUENCE [LARGE SCALE GENOMIC DNA]</scope>
    <source>
        <strain evidence="7 8">DSM 44290</strain>
    </source>
</reference>
<keyword evidence="3" id="KW-0597">Phosphoprotein</keyword>
<dbReference type="Pfam" id="PF08447">
    <property type="entry name" value="PAS_3"/>
    <property type="match status" value="1"/>
</dbReference>
<dbReference type="Gene3D" id="3.30.450.20">
    <property type="entry name" value="PAS domain"/>
    <property type="match status" value="1"/>
</dbReference>
<dbReference type="STRING" id="1210086.GCA_001613105_07265"/>
<dbReference type="EC" id="2.7.13.3" evidence="2"/>
<name>A0A370IAR5_9NOCA</name>
<dbReference type="SMART" id="SM01012">
    <property type="entry name" value="ANTAR"/>
    <property type="match status" value="1"/>
</dbReference>
<proteinExistence type="predicted"/>
<comment type="caution">
    <text evidence="7">The sequence shown here is derived from an EMBL/GenBank/DDBJ whole genome shotgun (WGS) entry which is preliminary data.</text>
</comment>
<dbReference type="PANTHER" id="PTHR43304">
    <property type="entry name" value="PHYTOCHROME-LIKE PROTEIN CPH1"/>
    <property type="match status" value="1"/>
</dbReference>
<evidence type="ECO:0000256" key="1">
    <source>
        <dbReference type="ARBA" id="ARBA00000085"/>
    </source>
</evidence>
<dbReference type="AlphaFoldDB" id="A0A370IAR5"/>
<protein>
    <recommendedName>
        <fullName evidence="2">histidine kinase</fullName>
        <ecNumber evidence="2">2.7.13.3</ecNumber>
    </recommendedName>
</protein>
<dbReference type="GO" id="GO:0004673">
    <property type="term" value="F:protein histidine kinase activity"/>
    <property type="evidence" value="ECO:0007669"/>
    <property type="project" value="UniProtKB-EC"/>
</dbReference>
<comment type="catalytic activity">
    <reaction evidence="1">
        <text>ATP + protein L-histidine = ADP + protein N-phospho-L-histidine.</text>
        <dbReference type="EC" id="2.7.13.3"/>
    </reaction>
</comment>
<sequence length="256" mass="28249">MSNRFGWDRSPIGLTVPPVAFSAAADTRGVAQGGELSAVDARDLERVVGSGKPQSVGSFRFWFADQRWEWSDEVALMHGYEPGMVEPTTELLLNHKHPDDRAQVATTIARSIERAEPFCSRHRIIDTAGRGHHVIVVGDYLVGEDEVVVGSTGYYIDVTDTLAEHRQATLSDALPELYEARAVIEQAKGALMLVYGIGPEQAFRVLTWRSQETNTKLRTLAQQLITEIVALGGLSVESRTRFDHLLLTVHERAAAD</sequence>